<proteinExistence type="predicted"/>
<keyword evidence="2" id="KW-1185">Reference proteome</keyword>
<reference evidence="3" key="2">
    <citation type="submission" date="2020-10" db="UniProtKB">
        <authorList>
            <consortium name="WormBaseParasite"/>
        </authorList>
    </citation>
    <scope>IDENTIFICATION</scope>
</reference>
<feature type="compositionally biased region" description="Acidic residues" evidence="1">
    <location>
        <begin position="1112"/>
        <end position="1128"/>
    </location>
</feature>
<organism evidence="2 3">
    <name type="scientific">Panagrellus redivivus</name>
    <name type="common">Microworm</name>
    <dbReference type="NCBI Taxonomy" id="6233"/>
    <lineage>
        <taxon>Eukaryota</taxon>
        <taxon>Metazoa</taxon>
        <taxon>Ecdysozoa</taxon>
        <taxon>Nematoda</taxon>
        <taxon>Chromadorea</taxon>
        <taxon>Rhabditida</taxon>
        <taxon>Tylenchina</taxon>
        <taxon>Panagrolaimomorpha</taxon>
        <taxon>Panagrolaimoidea</taxon>
        <taxon>Panagrolaimidae</taxon>
        <taxon>Panagrellus</taxon>
    </lineage>
</organism>
<reference evidence="2" key="1">
    <citation type="journal article" date="2013" name="Genetics">
        <title>The draft genome and transcriptome of Panagrellus redivivus are shaped by the harsh demands of a free-living lifestyle.</title>
        <authorList>
            <person name="Srinivasan J."/>
            <person name="Dillman A.R."/>
            <person name="Macchietto M.G."/>
            <person name="Heikkinen L."/>
            <person name="Lakso M."/>
            <person name="Fracchia K.M."/>
            <person name="Antoshechkin I."/>
            <person name="Mortazavi A."/>
            <person name="Wong G."/>
            <person name="Sternberg P.W."/>
        </authorList>
    </citation>
    <scope>NUCLEOTIDE SEQUENCE [LARGE SCALE GENOMIC DNA]</scope>
    <source>
        <strain evidence="2">MT8872</strain>
    </source>
</reference>
<protein>
    <submittedName>
        <fullName evidence="3">Condensin complex subunit 2</fullName>
    </submittedName>
</protein>
<name>A0A7E4VEU9_PANRE</name>
<evidence type="ECO:0000313" key="2">
    <source>
        <dbReference type="Proteomes" id="UP000492821"/>
    </source>
</evidence>
<accession>A0A7E4VEU9</accession>
<dbReference type="Proteomes" id="UP000492821">
    <property type="component" value="Unassembled WGS sequence"/>
</dbReference>
<feature type="region of interest" description="Disordered" evidence="1">
    <location>
        <begin position="262"/>
        <end position="286"/>
    </location>
</feature>
<feature type="compositionally biased region" description="Acidic residues" evidence="1">
    <location>
        <begin position="137"/>
        <end position="155"/>
    </location>
</feature>
<sequence length="1401" mass="158210">MPPKAKSVNQFLTALDDVSNDNGKTKKRNWRDVDVAVVPAFAEDIDDEGLSEDLQQAVIDSIRKPNNLFNEEGILQRILQDAIKAKTLDKTPGIIAACTNLYAKKVDSCFETVQKLNSDVTKAAASAPQKKKKGAEDGSDNEEEEDNQEENEEAGDFLNETHHSNGEDTSGNAETSGEGAAPQPCMNDQTMMPFDADMTVRHPCTMTETDWADNGNKAMKLERLANDRTLLVGDTLRKDEFVLKAINRAIATSQDVIKEQKLKRMKTKKGRKGKDDDDEAVVPTAPNDKPVFIDSPFYYHASRRKRESRFACFDDVAFLDDSRSLIYLHNQWDDNYAPRPDLRDDDFGLDELDDLDDIDLEPVSLSLEYLQGAYENATSDNHVLEPELVDMLGLDKHDLTRPRDMRTYVDVTYEHTSDANKDPDKCLVDHLSIPGEQERVDFDLERAKNEIKRLYSGRILLPGGPSNAQEDEIRRGLNKVPYCAMYENEDEVPFALDQRDYLTEESVNTEAAILRKAVFDKLTSEAAEQIGIPKAVHSAMKRLKLGEELPEDIRILRGAIPDFIATQLLESFPSTYSYLERSYNLLRYVVPFRFARYAQQMLASRLYKVNSLELQRNQTPAFGTSMSSLKGSAAKRPRLDSASMVNTVLFMFARNLAPLDFGGNIDYNTDPNPITEAVVNIVNAEKDREVMEAFFEQFKSPNLFWSVVYASGAFIDGKNRNKEIEGLEGLPITALKEVDIEVPAPADDANAIEPMEVDANADFNVDDGGNVQIELTNTQNQALANLEEQMAADIPPPDDYDAAAVPGADEMSQDLFSNDDDNTPVRFFDEYMPAEPLDFQPFEPMDDNDPVDDFDADMEAPPPPPPPRLIRHEEEDTLRDIIGNFVIPAIVKKKKSRRSKPEKIPEYLDNNEDEAHWEGGRRRKAKKAIKTTKQRKKVEEPVYDDTLLFEPRKATLHVTVSRRGQAKKKPAFTPLTCKRVSREDVSFFTEKLGTLVAFRADDFIKLKATGKFDNGNMFTFFRYPNKHDFMDINLCFYRSHYHHLPFTASHRIDLDLHYFTKTYRLMRLYENAKAEAALEPGPYRIEGGPSSEVDGITYEDVRAPDEPLHEDISEDEADDDPDPAEPMEFDGREFDNPDVGDFGGGDLNDSGEYRTPPMSPLNPPRVSTTAQVRDFDRGEFHGNAPPPEMDQSDMELTMGEEDISFEFDAGVPYVQAVKEGYENENRFYLKRAIRYVLMRENMDFHSVPEFVFGMNNSVLINAPDGIAASTPMAHKDGNDMFANEDGPLDVVMADEDVAAPAAVGEIDPDDDILPDENDETVQKSFKIRGHHTFKSLLYYLPSVCIGPTVEQLNVRRVFTTLFHMVNENDLYIIGNNNDPVSVCSDFRIINFEDAPENDDDY</sequence>
<feature type="region of interest" description="Disordered" evidence="1">
    <location>
        <begin position="1110"/>
        <end position="1167"/>
    </location>
</feature>
<evidence type="ECO:0000256" key="1">
    <source>
        <dbReference type="SAM" id="MobiDB-lite"/>
    </source>
</evidence>
<feature type="region of interest" description="Disordered" evidence="1">
    <location>
        <begin position="121"/>
        <end position="191"/>
    </location>
</feature>
<evidence type="ECO:0000313" key="3">
    <source>
        <dbReference type="WBParaSite" id="Pan_g2026.t1"/>
    </source>
</evidence>
<feature type="compositionally biased region" description="Basic residues" evidence="1">
    <location>
        <begin position="263"/>
        <end position="272"/>
    </location>
</feature>
<dbReference type="WBParaSite" id="Pan_g2026.t1">
    <property type="protein sequence ID" value="Pan_g2026.t1"/>
    <property type="gene ID" value="Pan_g2026"/>
</dbReference>